<comment type="caution">
    <text evidence="1">The sequence shown here is derived from an EMBL/GenBank/DDBJ whole genome shotgun (WGS) entry which is preliminary data.</text>
</comment>
<evidence type="ECO:0000313" key="1">
    <source>
        <dbReference type="EMBL" id="KAF9492056.1"/>
    </source>
</evidence>
<evidence type="ECO:0008006" key="3">
    <source>
        <dbReference type="Google" id="ProtNLM"/>
    </source>
</evidence>
<dbReference type="InterPro" id="IPR027417">
    <property type="entry name" value="P-loop_NTPase"/>
</dbReference>
<organism evidence="1 2">
    <name type="scientific">Pleurotus eryngii</name>
    <name type="common">Boletus of the steppes</name>
    <dbReference type="NCBI Taxonomy" id="5323"/>
    <lineage>
        <taxon>Eukaryota</taxon>
        <taxon>Fungi</taxon>
        <taxon>Dikarya</taxon>
        <taxon>Basidiomycota</taxon>
        <taxon>Agaricomycotina</taxon>
        <taxon>Agaricomycetes</taxon>
        <taxon>Agaricomycetidae</taxon>
        <taxon>Agaricales</taxon>
        <taxon>Pleurotineae</taxon>
        <taxon>Pleurotaceae</taxon>
        <taxon>Pleurotus</taxon>
    </lineage>
</organism>
<dbReference type="EMBL" id="MU154608">
    <property type="protein sequence ID" value="KAF9492056.1"/>
    <property type="molecule type" value="Genomic_DNA"/>
</dbReference>
<proteinExistence type="predicted"/>
<feature type="non-terminal residue" evidence="1">
    <location>
        <position position="396"/>
    </location>
</feature>
<dbReference type="SUPFAM" id="SSF52540">
    <property type="entry name" value="P-loop containing nucleoside triphosphate hydrolases"/>
    <property type="match status" value="1"/>
</dbReference>
<dbReference type="OrthoDB" id="3247165at2759"/>
<name>A0A9P5ZQZ5_PLEER</name>
<gene>
    <name evidence="1" type="ORF">BDN71DRAFT_1365543</name>
</gene>
<accession>A0A9P5ZQZ5</accession>
<evidence type="ECO:0000313" key="2">
    <source>
        <dbReference type="Proteomes" id="UP000807025"/>
    </source>
</evidence>
<dbReference type="Proteomes" id="UP000807025">
    <property type="component" value="Unassembled WGS sequence"/>
</dbReference>
<sequence length="396" mass="44803">MIFAGDFAQLPPAIGGEAVSLYSPSLFQNARSKFGQEQAIGQVAWHMVTSVVILRQNMRQKEQTADDARFRTALENMRYKACTPEDVQFLKSLIANQDDSRDSLNLTRFRDVAIITGLHTNRDVINEIGIERFASERKLDLIEFFSEDTLVTEEDGVRRSQGASNKTEKQSRVKLSRAVQDLLWEQSPGTNSKKIAGKLRLCYGMPIILKYNFATELCMVNGQRATVVGWHDTFGTFGQRVLDTLFIHLTNPTKNVNIPNLPTNVVPVVKTTNKIQAMTPSGHTFTLSRQQVEIAYDFAMTDYASQGYTRINNAVNLADLRTHQGYYMALSRSSSARGTIIIQGFDHTKIVGRCSRALTREFRELELLDEISKRRYEGVLPLEVIGPTRRQMIHQF</sequence>
<reference evidence="1" key="1">
    <citation type="submission" date="2020-11" db="EMBL/GenBank/DDBJ databases">
        <authorList>
            <consortium name="DOE Joint Genome Institute"/>
            <person name="Ahrendt S."/>
            <person name="Riley R."/>
            <person name="Andreopoulos W."/>
            <person name="Labutti K."/>
            <person name="Pangilinan J."/>
            <person name="Ruiz-Duenas F.J."/>
            <person name="Barrasa J.M."/>
            <person name="Sanchez-Garcia M."/>
            <person name="Camarero S."/>
            <person name="Miyauchi S."/>
            <person name="Serrano A."/>
            <person name="Linde D."/>
            <person name="Babiker R."/>
            <person name="Drula E."/>
            <person name="Ayuso-Fernandez I."/>
            <person name="Pacheco R."/>
            <person name="Padilla G."/>
            <person name="Ferreira P."/>
            <person name="Barriuso J."/>
            <person name="Kellner H."/>
            <person name="Castanera R."/>
            <person name="Alfaro M."/>
            <person name="Ramirez L."/>
            <person name="Pisabarro A.G."/>
            <person name="Kuo A."/>
            <person name="Tritt A."/>
            <person name="Lipzen A."/>
            <person name="He G."/>
            <person name="Yan M."/>
            <person name="Ng V."/>
            <person name="Cullen D."/>
            <person name="Martin F."/>
            <person name="Rosso M.-N."/>
            <person name="Henrissat B."/>
            <person name="Hibbett D."/>
            <person name="Martinez A.T."/>
            <person name="Grigoriev I.V."/>
        </authorList>
    </citation>
    <scope>NUCLEOTIDE SEQUENCE</scope>
    <source>
        <strain evidence="1">ATCC 90797</strain>
    </source>
</reference>
<dbReference type="AlphaFoldDB" id="A0A9P5ZQZ5"/>
<protein>
    <recommendedName>
        <fullName evidence="3">ATP-dependent DNA helicase</fullName>
    </recommendedName>
</protein>
<keyword evidence="2" id="KW-1185">Reference proteome</keyword>